<feature type="compositionally biased region" description="Low complexity" evidence="1">
    <location>
        <begin position="94"/>
        <end position="121"/>
    </location>
</feature>
<feature type="region of interest" description="Disordered" evidence="1">
    <location>
        <begin position="94"/>
        <end position="125"/>
    </location>
</feature>
<feature type="compositionally biased region" description="Low complexity" evidence="1">
    <location>
        <begin position="162"/>
        <end position="174"/>
    </location>
</feature>
<keyword evidence="3" id="KW-1185">Reference proteome</keyword>
<dbReference type="Proteomes" id="UP001189429">
    <property type="component" value="Unassembled WGS sequence"/>
</dbReference>
<reference evidence="2" key="1">
    <citation type="submission" date="2023-10" db="EMBL/GenBank/DDBJ databases">
        <authorList>
            <person name="Chen Y."/>
            <person name="Shah S."/>
            <person name="Dougan E. K."/>
            <person name="Thang M."/>
            <person name="Chan C."/>
        </authorList>
    </citation>
    <scope>NUCLEOTIDE SEQUENCE [LARGE SCALE GENOMIC DNA]</scope>
</reference>
<evidence type="ECO:0000313" key="2">
    <source>
        <dbReference type="EMBL" id="CAK0888875.1"/>
    </source>
</evidence>
<feature type="non-terminal residue" evidence="2">
    <location>
        <position position="1"/>
    </location>
</feature>
<organism evidence="2 3">
    <name type="scientific">Prorocentrum cordatum</name>
    <dbReference type="NCBI Taxonomy" id="2364126"/>
    <lineage>
        <taxon>Eukaryota</taxon>
        <taxon>Sar</taxon>
        <taxon>Alveolata</taxon>
        <taxon>Dinophyceae</taxon>
        <taxon>Prorocentrales</taxon>
        <taxon>Prorocentraceae</taxon>
        <taxon>Prorocentrum</taxon>
    </lineage>
</organism>
<gene>
    <name evidence="2" type="ORF">PCOR1329_LOCUS69575</name>
</gene>
<evidence type="ECO:0000313" key="3">
    <source>
        <dbReference type="Proteomes" id="UP001189429"/>
    </source>
</evidence>
<dbReference type="EMBL" id="CAUYUJ010019143">
    <property type="protein sequence ID" value="CAK0888875.1"/>
    <property type="molecule type" value="Genomic_DNA"/>
</dbReference>
<comment type="caution">
    <text evidence="2">The sequence shown here is derived from an EMBL/GenBank/DDBJ whole genome shotgun (WGS) entry which is preliminary data.</text>
</comment>
<evidence type="ECO:0000256" key="1">
    <source>
        <dbReference type="SAM" id="MobiDB-lite"/>
    </source>
</evidence>
<feature type="region of interest" description="Disordered" evidence="1">
    <location>
        <begin position="147"/>
        <end position="174"/>
    </location>
</feature>
<accession>A0ABN9WQA1</accession>
<protein>
    <submittedName>
        <fullName evidence="2">Uncharacterized protein</fullName>
    </submittedName>
</protein>
<sequence>EALLAEAFLADALAWPAADKEVCQPSKEEWAEATPAIAQAVSHEPSPLSQVHSAGAGPVWHLRPSVGTWLHVKVRPLALAPAAVCPPCEEPAAAATPSAARDAARGASPPEAGVATTTGAASGWGGGVSGVEVSYGLEPPVSWQEEAPMATPAGSPDAGSRTTTTTTLADGTTTASVVPRRIISM</sequence>
<name>A0ABN9WQA1_9DINO</name>
<proteinExistence type="predicted"/>